<evidence type="ECO:0000256" key="5">
    <source>
        <dbReference type="ARBA" id="ARBA00022755"/>
    </source>
</evidence>
<reference evidence="10" key="1">
    <citation type="submission" date="2021-02" db="EMBL/GenBank/DDBJ databases">
        <authorList>
            <person name="Cremers G."/>
            <person name="Picone N."/>
        </authorList>
    </citation>
    <scope>NUCLEOTIDE SEQUENCE</scope>
    <source>
        <strain evidence="10">PQ17</strain>
    </source>
</reference>
<accession>A0A8J2FNJ2</accession>
<dbReference type="AlphaFoldDB" id="A0A8J2FNJ2"/>
<dbReference type="Pfam" id="PF01259">
    <property type="entry name" value="SAICAR_synt"/>
    <property type="match status" value="1"/>
</dbReference>
<gene>
    <name evidence="8 10" type="primary">purC</name>
    <name evidence="10" type="ORF">MPNT_20140</name>
</gene>
<evidence type="ECO:0000259" key="9">
    <source>
        <dbReference type="Pfam" id="PF01259"/>
    </source>
</evidence>
<evidence type="ECO:0000256" key="8">
    <source>
        <dbReference type="HAMAP-Rule" id="MF_00137"/>
    </source>
</evidence>
<evidence type="ECO:0000256" key="4">
    <source>
        <dbReference type="ARBA" id="ARBA00022741"/>
    </source>
</evidence>
<dbReference type="InterPro" id="IPR001636">
    <property type="entry name" value="SAICAR_synth"/>
</dbReference>
<name>A0A8J2FNJ2_9BACT</name>
<dbReference type="UniPathway" id="UPA00074">
    <property type="reaction ID" value="UER00131"/>
</dbReference>
<feature type="domain" description="SAICAR synthetase/ADE2 N-terminal" evidence="9">
    <location>
        <begin position="14"/>
        <end position="254"/>
    </location>
</feature>
<evidence type="ECO:0000256" key="7">
    <source>
        <dbReference type="ARBA" id="ARBA00048475"/>
    </source>
</evidence>
<dbReference type="InterPro" id="IPR018236">
    <property type="entry name" value="SAICAR_synthetase_CS"/>
</dbReference>
<dbReference type="GO" id="GO:0004639">
    <property type="term" value="F:phosphoribosylaminoimidazolesuccinocarboxamide synthase activity"/>
    <property type="evidence" value="ECO:0007669"/>
    <property type="project" value="UniProtKB-UniRule"/>
</dbReference>
<keyword evidence="4 8" id="KW-0547">Nucleotide-binding</keyword>
<comment type="pathway">
    <text evidence="1 8">Purine metabolism; IMP biosynthesis via de novo pathway; 5-amino-1-(5-phospho-D-ribosyl)imidazole-4-carboxamide from 5-amino-1-(5-phospho-D-ribosyl)imidazole-4-carboxylate: step 1/2.</text>
</comment>
<dbReference type="CDD" id="cd01414">
    <property type="entry name" value="SAICAR_synt_Sc"/>
    <property type="match status" value="1"/>
</dbReference>
<dbReference type="GO" id="GO:0006189">
    <property type="term" value="P:'de novo' IMP biosynthetic process"/>
    <property type="evidence" value="ECO:0007669"/>
    <property type="project" value="UniProtKB-UniRule"/>
</dbReference>
<comment type="caution">
    <text evidence="10">The sequence shown here is derived from an EMBL/GenBank/DDBJ whole genome shotgun (WGS) entry which is preliminary data.</text>
</comment>
<keyword evidence="11" id="KW-1185">Reference proteome</keyword>
<dbReference type="SUPFAM" id="SSF56104">
    <property type="entry name" value="SAICAR synthase-like"/>
    <property type="match status" value="1"/>
</dbReference>
<dbReference type="PANTHER" id="PTHR43700:SF1">
    <property type="entry name" value="PHOSPHORIBOSYLAMINOIMIDAZOLE-SUCCINOCARBOXAMIDE SYNTHASE"/>
    <property type="match status" value="1"/>
</dbReference>
<dbReference type="NCBIfam" id="NF010568">
    <property type="entry name" value="PRK13961.1"/>
    <property type="match status" value="1"/>
</dbReference>
<sequence length="297" mass="33826">MQSQGKGTFLPKWREGKVRDLYRWGKELWLVATDRLSAFDVVLPTLIPGKGRILTAMSREWFCQLEDICPNHVISYELPPGWEVPEWEGRLLRARFCKVIPVECIVRGYLAGSAWEEYRQWGTAGGQELPKGLVEGSALPEPLFTPTTKASQGHDELLRPDEARAFLGEALFERLKTLSIQLYQAASEYARQRGILIADTKLEFGWYEKELVLIDEVFTPDSSRLWALEEYAPGKALPSLDKQVVRDFLKSVGWRKEGAPPALPEEVVVQTAQKYRFVLERLFPEAAARVFQEEKAG</sequence>
<evidence type="ECO:0000313" key="11">
    <source>
        <dbReference type="Proteomes" id="UP000663859"/>
    </source>
</evidence>
<keyword evidence="5 8" id="KW-0658">Purine biosynthesis</keyword>
<protein>
    <recommendedName>
        <fullName evidence="8">Phosphoribosylaminoimidazole-succinocarboxamide synthase</fullName>
        <ecNumber evidence="8">6.3.2.6</ecNumber>
    </recommendedName>
    <alternativeName>
        <fullName evidence="8">SAICAR synthetase</fullName>
    </alternativeName>
</protein>
<proteinExistence type="inferred from homology"/>
<dbReference type="PROSITE" id="PS01058">
    <property type="entry name" value="SAICAR_SYNTHETASE_2"/>
    <property type="match status" value="1"/>
</dbReference>
<comment type="catalytic activity">
    <reaction evidence="7 8">
        <text>5-amino-1-(5-phospho-D-ribosyl)imidazole-4-carboxylate + L-aspartate + ATP = (2S)-2-[5-amino-1-(5-phospho-beta-D-ribosyl)imidazole-4-carboxamido]succinate + ADP + phosphate + 2 H(+)</text>
        <dbReference type="Rhea" id="RHEA:22628"/>
        <dbReference type="ChEBI" id="CHEBI:15378"/>
        <dbReference type="ChEBI" id="CHEBI:29991"/>
        <dbReference type="ChEBI" id="CHEBI:30616"/>
        <dbReference type="ChEBI" id="CHEBI:43474"/>
        <dbReference type="ChEBI" id="CHEBI:58443"/>
        <dbReference type="ChEBI" id="CHEBI:77657"/>
        <dbReference type="ChEBI" id="CHEBI:456216"/>
        <dbReference type="EC" id="6.3.2.6"/>
    </reaction>
</comment>
<dbReference type="PANTHER" id="PTHR43700">
    <property type="entry name" value="PHOSPHORIBOSYLAMINOIMIDAZOLE-SUCCINOCARBOXAMIDE SYNTHASE"/>
    <property type="match status" value="1"/>
</dbReference>
<keyword evidence="6 8" id="KW-0067">ATP-binding</keyword>
<dbReference type="Gene3D" id="3.30.200.20">
    <property type="entry name" value="Phosphorylase Kinase, domain 1"/>
    <property type="match status" value="1"/>
</dbReference>
<evidence type="ECO:0000256" key="2">
    <source>
        <dbReference type="ARBA" id="ARBA00010190"/>
    </source>
</evidence>
<dbReference type="EC" id="6.3.2.6" evidence="8"/>
<organism evidence="10 11">
    <name type="scientific">Candidatus Methylacidithermus pantelleriae</name>
    <dbReference type="NCBI Taxonomy" id="2744239"/>
    <lineage>
        <taxon>Bacteria</taxon>
        <taxon>Pseudomonadati</taxon>
        <taxon>Verrucomicrobiota</taxon>
        <taxon>Methylacidiphilae</taxon>
        <taxon>Methylacidiphilales</taxon>
        <taxon>Methylacidiphilaceae</taxon>
        <taxon>Candidatus Methylacidithermus</taxon>
    </lineage>
</organism>
<evidence type="ECO:0000256" key="6">
    <source>
        <dbReference type="ARBA" id="ARBA00022840"/>
    </source>
</evidence>
<dbReference type="EMBL" id="CAJNOB010000012">
    <property type="protein sequence ID" value="CAF0696176.1"/>
    <property type="molecule type" value="Genomic_DNA"/>
</dbReference>
<evidence type="ECO:0000256" key="1">
    <source>
        <dbReference type="ARBA" id="ARBA00004672"/>
    </source>
</evidence>
<dbReference type="HAMAP" id="MF_00137">
    <property type="entry name" value="SAICAR_synth"/>
    <property type="match status" value="1"/>
</dbReference>
<dbReference type="PROSITE" id="PS01057">
    <property type="entry name" value="SAICAR_SYNTHETASE_1"/>
    <property type="match status" value="1"/>
</dbReference>
<keyword evidence="3 8" id="KW-0436">Ligase</keyword>
<dbReference type="GO" id="GO:0005737">
    <property type="term" value="C:cytoplasm"/>
    <property type="evidence" value="ECO:0007669"/>
    <property type="project" value="TreeGrafter"/>
</dbReference>
<dbReference type="GO" id="GO:0005524">
    <property type="term" value="F:ATP binding"/>
    <property type="evidence" value="ECO:0007669"/>
    <property type="project" value="UniProtKB-KW"/>
</dbReference>
<evidence type="ECO:0000313" key="10">
    <source>
        <dbReference type="EMBL" id="CAF0696176.1"/>
    </source>
</evidence>
<comment type="similarity">
    <text evidence="2 8">Belongs to the SAICAR synthetase family.</text>
</comment>
<dbReference type="InterPro" id="IPR028923">
    <property type="entry name" value="SAICAR_synt/ADE2_N"/>
</dbReference>
<evidence type="ECO:0000256" key="3">
    <source>
        <dbReference type="ARBA" id="ARBA00022598"/>
    </source>
</evidence>
<dbReference type="NCBIfam" id="TIGR00081">
    <property type="entry name" value="purC"/>
    <property type="match status" value="1"/>
</dbReference>
<dbReference type="Proteomes" id="UP000663859">
    <property type="component" value="Unassembled WGS sequence"/>
</dbReference>
<dbReference type="Gene3D" id="3.30.470.20">
    <property type="entry name" value="ATP-grasp fold, B domain"/>
    <property type="match status" value="1"/>
</dbReference>